<keyword evidence="2" id="KW-1277">Toxin-antitoxin system</keyword>
<dbReference type="Gene3D" id="3.40.50.1010">
    <property type="entry name" value="5'-nuclease"/>
    <property type="match status" value="1"/>
</dbReference>
<dbReference type="InterPro" id="IPR050556">
    <property type="entry name" value="Type_II_TA_system_RNase"/>
</dbReference>
<evidence type="ECO:0000256" key="3">
    <source>
        <dbReference type="ARBA" id="ARBA00022722"/>
    </source>
</evidence>
<dbReference type="Pfam" id="PF01850">
    <property type="entry name" value="PIN"/>
    <property type="match status" value="1"/>
</dbReference>
<evidence type="ECO:0000256" key="1">
    <source>
        <dbReference type="ARBA" id="ARBA00001946"/>
    </source>
</evidence>
<organism evidence="9 10">
    <name type="scientific">Sphingomonas echinoides</name>
    <dbReference type="NCBI Taxonomy" id="59803"/>
    <lineage>
        <taxon>Bacteria</taxon>
        <taxon>Pseudomonadati</taxon>
        <taxon>Pseudomonadota</taxon>
        <taxon>Alphaproteobacteria</taxon>
        <taxon>Sphingomonadales</taxon>
        <taxon>Sphingomonadaceae</taxon>
        <taxon>Sphingomonas</taxon>
    </lineage>
</organism>
<sequence>MILVDTNVLIDLRDRDPAWEPWSMRAVALARLAGPVGTTAVTVGELASRGGTLVELRELCSAFGIPLLPLSVAGAYHAGQAHRAYRAAGGGREKLLADFLIGGEAEALGAQLLTRDPRPYRRYFPDLTLITPETDA</sequence>
<feature type="domain" description="PIN" evidence="8">
    <location>
        <begin position="2"/>
        <end position="122"/>
    </location>
</feature>
<evidence type="ECO:0000256" key="6">
    <source>
        <dbReference type="ARBA" id="ARBA00022842"/>
    </source>
</evidence>
<dbReference type="InterPro" id="IPR002716">
    <property type="entry name" value="PIN_dom"/>
</dbReference>
<comment type="similarity">
    <text evidence="7">Belongs to the PINc/VapC protein family.</text>
</comment>
<evidence type="ECO:0000259" key="8">
    <source>
        <dbReference type="Pfam" id="PF01850"/>
    </source>
</evidence>
<dbReference type="EMBL" id="JAWXXV010000001">
    <property type="protein sequence ID" value="MDX5984500.1"/>
    <property type="molecule type" value="Genomic_DNA"/>
</dbReference>
<comment type="caution">
    <text evidence="9">The sequence shown here is derived from an EMBL/GenBank/DDBJ whole genome shotgun (WGS) entry which is preliminary data.</text>
</comment>
<dbReference type="Proteomes" id="UP001279660">
    <property type="component" value="Unassembled WGS sequence"/>
</dbReference>
<name>A0ABU4PJY8_9SPHN</name>
<evidence type="ECO:0000256" key="5">
    <source>
        <dbReference type="ARBA" id="ARBA00022801"/>
    </source>
</evidence>
<keyword evidence="10" id="KW-1185">Reference proteome</keyword>
<accession>A0ABU4PJY8</accession>
<keyword evidence="3" id="KW-0540">Nuclease</keyword>
<reference evidence="9 10" key="1">
    <citation type="submission" date="2023-11" db="EMBL/GenBank/DDBJ databases">
        <title>MicrobeMod: A computational toolkit for identifying prokaryotic methylation and restriction-modification with nanopore sequencing.</title>
        <authorList>
            <person name="Crits-Christoph A."/>
            <person name="Kang S.C."/>
            <person name="Lee H."/>
            <person name="Ostrov N."/>
        </authorList>
    </citation>
    <scope>NUCLEOTIDE SEQUENCE [LARGE SCALE GENOMIC DNA]</scope>
    <source>
        <strain evidence="9 10">ATCC 14820</strain>
    </source>
</reference>
<keyword evidence="4" id="KW-0479">Metal-binding</keyword>
<evidence type="ECO:0000256" key="7">
    <source>
        <dbReference type="ARBA" id="ARBA00038093"/>
    </source>
</evidence>
<evidence type="ECO:0000313" key="9">
    <source>
        <dbReference type="EMBL" id="MDX5984500.1"/>
    </source>
</evidence>
<dbReference type="PANTHER" id="PTHR33653">
    <property type="entry name" value="RIBONUCLEASE VAPC2"/>
    <property type="match status" value="1"/>
</dbReference>
<dbReference type="RefSeq" id="WP_029622410.1">
    <property type="nucleotide sequence ID" value="NZ_JAWXXV010000001.1"/>
</dbReference>
<gene>
    <name evidence="9" type="ORF">SIL82_09510</name>
</gene>
<dbReference type="InterPro" id="IPR029060">
    <property type="entry name" value="PIN-like_dom_sf"/>
</dbReference>
<proteinExistence type="inferred from homology"/>
<evidence type="ECO:0000256" key="4">
    <source>
        <dbReference type="ARBA" id="ARBA00022723"/>
    </source>
</evidence>
<keyword evidence="6" id="KW-0460">Magnesium</keyword>
<dbReference type="SUPFAM" id="SSF88723">
    <property type="entry name" value="PIN domain-like"/>
    <property type="match status" value="1"/>
</dbReference>
<dbReference type="CDD" id="cd09881">
    <property type="entry name" value="PIN_VapC4-5_FitB-like"/>
    <property type="match status" value="1"/>
</dbReference>
<evidence type="ECO:0000313" key="10">
    <source>
        <dbReference type="Proteomes" id="UP001279660"/>
    </source>
</evidence>
<protein>
    <submittedName>
        <fullName evidence="9">Type II toxin-antitoxin system VapC family toxin</fullName>
    </submittedName>
</protein>
<evidence type="ECO:0000256" key="2">
    <source>
        <dbReference type="ARBA" id="ARBA00022649"/>
    </source>
</evidence>
<comment type="cofactor">
    <cofactor evidence="1">
        <name>Mg(2+)</name>
        <dbReference type="ChEBI" id="CHEBI:18420"/>
    </cofactor>
</comment>
<keyword evidence="5" id="KW-0378">Hydrolase</keyword>
<dbReference type="PANTHER" id="PTHR33653:SF1">
    <property type="entry name" value="RIBONUCLEASE VAPC2"/>
    <property type="match status" value="1"/>
</dbReference>